<keyword evidence="2" id="KW-1185">Reference proteome</keyword>
<gene>
    <name evidence="1" type="ORF">NPIL_156411</name>
</gene>
<organism evidence="1 2">
    <name type="scientific">Nephila pilipes</name>
    <name type="common">Giant wood spider</name>
    <name type="synonym">Nephila maculata</name>
    <dbReference type="NCBI Taxonomy" id="299642"/>
    <lineage>
        <taxon>Eukaryota</taxon>
        <taxon>Metazoa</taxon>
        <taxon>Ecdysozoa</taxon>
        <taxon>Arthropoda</taxon>
        <taxon>Chelicerata</taxon>
        <taxon>Arachnida</taxon>
        <taxon>Araneae</taxon>
        <taxon>Araneomorphae</taxon>
        <taxon>Entelegynae</taxon>
        <taxon>Araneoidea</taxon>
        <taxon>Nephilidae</taxon>
        <taxon>Nephila</taxon>
    </lineage>
</organism>
<evidence type="ECO:0000313" key="2">
    <source>
        <dbReference type="Proteomes" id="UP000887013"/>
    </source>
</evidence>
<reference evidence="1" key="1">
    <citation type="submission" date="2020-08" db="EMBL/GenBank/DDBJ databases">
        <title>Multicomponent nature underlies the extraordinary mechanical properties of spider dragline silk.</title>
        <authorList>
            <person name="Kono N."/>
            <person name="Nakamura H."/>
            <person name="Mori M."/>
            <person name="Yoshida Y."/>
            <person name="Ohtoshi R."/>
            <person name="Malay A.D."/>
            <person name="Moran D.A.P."/>
            <person name="Tomita M."/>
            <person name="Numata K."/>
            <person name="Arakawa K."/>
        </authorList>
    </citation>
    <scope>NUCLEOTIDE SEQUENCE</scope>
</reference>
<accession>A0A8X6UQ42</accession>
<dbReference type="OrthoDB" id="6433552at2759"/>
<proteinExistence type="predicted"/>
<dbReference type="EMBL" id="BMAW01083963">
    <property type="protein sequence ID" value="GFU36433.1"/>
    <property type="molecule type" value="Genomic_DNA"/>
</dbReference>
<sequence>MTISDDSIDIADKEPDILNHIITGDEMWCYLFDIQSKRASSTGKLPCSKRSKIFRQNWRKGKVMMEGEKGFIQNKDIVLSFQAYFNEFCEKKVDTFTGRNMILNSLNLNLKEIPL</sequence>
<evidence type="ECO:0000313" key="1">
    <source>
        <dbReference type="EMBL" id="GFU36433.1"/>
    </source>
</evidence>
<name>A0A8X6UQ42_NEPPI</name>
<protein>
    <submittedName>
        <fullName evidence="1">Uncharacterized protein</fullName>
    </submittedName>
</protein>
<dbReference type="Proteomes" id="UP000887013">
    <property type="component" value="Unassembled WGS sequence"/>
</dbReference>
<dbReference type="AlphaFoldDB" id="A0A8X6UQ42"/>
<comment type="caution">
    <text evidence="1">The sequence shown here is derived from an EMBL/GenBank/DDBJ whole genome shotgun (WGS) entry which is preliminary data.</text>
</comment>